<evidence type="ECO:0000256" key="1">
    <source>
        <dbReference type="SAM" id="MobiDB-lite"/>
    </source>
</evidence>
<name>A0ABQ5RQM5_9CHLO</name>
<feature type="region of interest" description="Disordered" evidence="1">
    <location>
        <begin position="55"/>
        <end position="80"/>
    </location>
</feature>
<comment type="caution">
    <text evidence="2">The sequence shown here is derived from an EMBL/GenBank/DDBJ whole genome shotgun (WGS) entry which is preliminary data.</text>
</comment>
<evidence type="ECO:0000313" key="3">
    <source>
        <dbReference type="Proteomes" id="UP001165090"/>
    </source>
</evidence>
<evidence type="ECO:0000313" key="2">
    <source>
        <dbReference type="EMBL" id="GLI59518.1"/>
    </source>
</evidence>
<sequence>MAPGTEGHRLATAEPRARTPQQVHAGFPSAAPQAPLVHPNLAKIQRLMGVMEYPVLRRPPPPPPLPPPAGGPTGVTPTHGSLPGFQIHWIFNPKQLYSLGQRLGRVRTKAVYPTSTGNKFVQVEA</sequence>
<feature type="region of interest" description="Disordered" evidence="1">
    <location>
        <begin position="1"/>
        <end position="34"/>
    </location>
</feature>
<feature type="compositionally biased region" description="Pro residues" evidence="1">
    <location>
        <begin position="57"/>
        <end position="70"/>
    </location>
</feature>
<reference evidence="2 3" key="1">
    <citation type="journal article" date="2023" name="IScience">
        <title>Expanded male sex-determining region conserved during the evolution of homothallism in the green alga Volvox.</title>
        <authorList>
            <person name="Yamamoto K."/>
            <person name="Matsuzaki R."/>
            <person name="Mahakham W."/>
            <person name="Heman W."/>
            <person name="Sekimoto H."/>
            <person name="Kawachi M."/>
            <person name="Minakuchi Y."/>
            <person name="Toyoda A."/>
            <person name="Nozaki H."/>
        </authorList>
    </citation>
    <scope>NUCLEOTIDE SEQUENCE [LARGE SCALE GENOMIC DNA]</scope>
    <source>
        <strain evidence="2 3">NIES-4468</strain>
    </source>
</reference>
<feature type="compositionally biased region" description="Basic and acidic residues" evidence="1">
    <location>
        <begin position="1"/>
        <end position="17"/>
    </location>
</feature>
<keyword evidence="3" id="KW-1185">Reference proteome</keyword>
<dbReference type="EMBL" id="BSDZ01000004">
    <property type="protein sequence ID" value="GLI59518.1"/>
    <property type="molecule type" value="Genomic_DNA"/>
</dbReference>
<dbReference type="Proteomes" id="UP001165090">
    <property type="component" value="Unassembled WGS sequence"/>
</dbReference>
<proteinExistence type="predicted"/>
<organism evidence="2 3">
    <name type="scientific">Volvox africanus</name>
    <dbReference type="NCBI Taxonomy" id="51714"/>
    <lineage>
        <taxon>Eukaryota</taxon>
        <taxon>Viridiplantae</taxon>
        <taxon>Chlorophyta</taxon>
        <taxon>core chlorophytes</taxon>
        <taxon>Chlorophyceae</taxon>
        <taxon>CS clade</taxon>
        <taxon>Chlamydomonadales</taxon>
        <taxon>Volvocaceae</taxon>
        <taxon>Volvox</taxon>
    </lineage>
</organism>
<protein>
    <submittedName>
        <fullName evidence="2">Uncharacterized protein</fullName>
    </submittedName>
</protein>
<accession>A0ABQ5RQM5</accession>
<gene>
    <name evidence="2" type="ORF">VaNZ11_001409</name>
</gene>